<dbReference type="EMBL" id="AZHE01000004">
    <property type="protein sequence ID" value="KHN99752.1"/>
    <property type="molecule type" value="Genomic_DNA"/>
</dbReference>
<evidence type="ECO:0000256" key="2">
    <source>
        <dbReference type="ARBA" id="ARBA00022475"/>
    </source>
</evidence>
<keyword evidence="9" id="KW-0812">Transmembrane</keyword>
<dbReference type="PANTHER" id="PTHR34992:SF1">
    <property type="entry name" value="COPPER ACQUISITION FACTOR BIM1-LIKE DOMAIN-CONTAINING PROTEIN"/>
    <property type="match status" value="1"/>
</dbReference>
<dbReference type="InterPro" id="IPR046936">
    <property type="entry name" value="BIM1-like"/>
</dbReference>
<feature type="transmembrane region" description="Helical" evidence="9">
    <location>
        <begin position="208"/>
        <end position="227"/>
    </location>
</feature>
<feature type="domain" description="Copper acquisition factor BIM1-like" evidence="11">
    <location>
        <begin position="15"/>
        <end position="151"/>
    </location>
</feature>
<comment type="subcellular location">
    <subcellularLocation>
        <location evidence="1">Cell membrane</location>
        <topology evidence="1">Lipid-anchor</topology>
        <topology evidence="1">GPI-anchor</topology>
    </subcellularLocation>
</comment>
<dbReference type="Proteomes" id="UP000030816">
    <property type="component" value="Unassembled WGS sequence"/>
</dbReference>
<keyword evidence="4 10" id="KW-0732">Signal</keyword>
<evidence type="ECO:0000256" key="7">
    <source>
        <dbReference type="ARBA" id="ARBA00023288"/>
    </source>
</evidence>
<reference evidence="12 13" key="1">
    <citation type="journal article" date="2014" name="Proc. Natl. Acad. Sci. U.S.A.">
        <title>Trajectory and genomic determinants of fungal-pathogen speciation and host adaptation.</title>
        <authorList>
            <person name="Hu X."/>
            <person name="Xiao G."/>
            <person name="Zheng P."/>
            <person name="Shang Y."/>
            <person name="Su Y."/>
            <person name="Zhang X."/>
            <person name="Liu X."/>
            <person name="Zhan S."/>
            <person name="St Leger R.J."/>
            <person name="Wang C."/>
        </authorList>
    </citation>
    <scope>NUCLEOTIDE SEQUENCE [LARGE SCALE GENOMIC DNA]</scope>
    <source>
        <strain evidence="12 13">ARSEF 1941</strain>
    </source>
</reference>
<dbReference type="InterPro" id="IPR046530">
    <property type="entry name" value="BIM1-like_dom"/>
</dbReference>
<evidence type="ECO:0000256" key="5">
    <source>
        <dbReference type="ARBA" id="ARBA00023136"/>
    </source>
</evidence>
<evidence type="ECO:0000313" key="13">
    <source>
        <dbReference type="Proteomes" id="UP000030816"/>
    </source>
</evidence>
<dbReference type="GeneID" id="63737060"/>
<dbReference type="PANTHER" id="PTHR34992">
    <property type="entry name" value="HYPHAL ANASTAMOSIS-7 PROTEIN"/>
    <property type="match status" value="1"/>
</dbReference>
<dbReference type="CDD" id="cd21176">
    <property type="entry name" value="LPMO_auxiliary-like"/>
    <property type="match status" value="1"/>
</dbReference>
<protein>
    <recommendedName>
        <fullName evidence="11">Copper acquisition factor BIM1-like domain-containing protein</fullName>
    </recommendedName>
</protein>
<organism evidence="12 13">
    <name type="scientific">Metarhizium album (strain ARSEF 1941)</name>
    <dbReference type="NCBI Taxonomy" id="1081103"/>
    <lineage>
        <taxon>Eukaryota</taxon>
        <taxon>Fungi</taxon>
        <taxon>Dikarya</taxon>
        <taxon>Ascomycota</taxon>
        <taxon>Pezizomycotina</taxon>
        <taxon>Sordariomycetes</taxon>
        <taxon>Hypocreomycetidae</taxon>
        <taxon>Hypocreales</taxon>
        <taxon>Clavicipitaceae</taxon>
        <taxon>Metarhizium</taxon>
    </lineage>
</organism>
<dbReference type="HOGENOM" id="CLU_070647_0_1_1"/>
<keyword evidence="7" id="KW-0449">Lipoprotein</keyword>
<keyword evidence="3" id="KW-0336">GPI-anchor</keyword>
<keyword evidence="5 9" id="KW-0472">Membrane</keyword>
<evidence type="ECO:0000256" key="9">
    <source>
        <dbReference type="SAM" id="Phobius"/>
    </source>
</evidence>
<comment type="caution">
    <text evidence="12">The sequence shown here is derived from an EMBL/GenBank/DDBJ whole genome shotgun (WGS) entry which is preliminary data.</text>
</comment>
<dbReference type="GO" id="GO:0005886">
    <property type="term" value="C:plasma membrane"/>
    <property type="evidence" value="ECO:0007669"/>
    <property type="project" value="UniProtKB-SubCell"/>
</dbReference>
<evidence type="ECO:0000259" key="11">
    <source>
        <dbReference type="Pfam" id="PF20238"/>
    </source>
</evidence>
<evidence type="ECO:0000256" key="3">
    <source>
        <dbReference type="ARBA" id="ARBA00022622"/>
    </source>
</evidence>
<accession>A0A0B2X228</accession>
<dbReference type="GO" id="GO:0098552">
    <property type="term" value="C:side of membrane"/>
    <property type="evidence" value="ECO:0007669"/>
    <property type="project" value="UniProtKB-KW"/>
</dbReference>
<sequence>MKSFVLLSALCGLGSAHFLLNYPESLGFEDKNEDQGPCGGFKADFSKRLQDFHVDGDAIAVKLTHAQGNWLFRVTTDEKAESGWEQTSPIVQQSGLGDFCKPDVVVPAKYAGKKGILSVVSSATDGLLFQCAALNFVQGKGDKPSACRNSSSVKVSFTDDAKLTALVGNSSSGTATSASGSGSQTSASSTATHTGAASSLRSWYTTGAGWGGALAVLSLAMLGGALMI</sequence>
<keyword evidence="2" id="KW-1003">Cell membrane</keyword>
<dbReference type="RefSeq" id="XP_040680818.1">
    <property type="nucleotide sequence ID" value="XM_040821404.1"/>
</dbReference>
<feature type="region of interest" description="Disordered" evidence="8">
    <location>
        <begin position="170"/>
        <end position="190"/>
    </location>
</feature>
<keyword evidence="6" id="KW-0325">Glycoprotein</keyword>
<evidence type="ECO:0000256" key="4">
    <source>
        <dbReference type="ARBA" id="ARBA00022729"/>
    </source>
</evidence>
<evidence type="ECO:0000256" key="1">
    <source>
        <dbReference type="ARBA" id="ARBA00004609"/>
    </source>
</evidence>
<keyword evidence="9" id="KW-1133">Transmembrane helix</keyword>
<keyword evidence="13" id="KW-1185">Reference proteome</keyword>
<evidence type="ECO:0000313" key="12">
    <source>
        <dbReference type="EMBL" id="KHN99752.1"/>
    </source>
</evidence>
<evidence type="ECO:0000256" key="10">
    <source>
        <dbReference type="SAM" id="SignalP"/>
    </source>
</evidence>
<feature type="signal peptide" evidence="10">
    <location>
        <begin position="1"/>
        <end position="16"/>
    </location>
</feature>
<dbReference type="Pfam" id="PF20238">
    <property type="entry name" value="BIM1-like_dom"/>
    <property type="match status" value="1"/>
</dbReference>
<evidence type="ECO:0000256" key="6">
    <source>
        <dbReference type="ARBA" id="ARBA00023180"/>
    </source>
</evidence>
<feature type="chain" id="PRO_5002096899" description="Copper acquisition factor BIM1-like domain-containing protein" evidence="10">
    <location>
        <begin position="17"/>
        <end position="228"/>
    </location>
</feature>
<evidence type="ECO:0000256" key="8">
    <source>
        <dbReference type="SAM" id="MobiDB-lite"/>
    </source>
</evidence>
<proteinExistence type="predicted"/>
<dbReference type="OrthoDB" id="2146436at2759"/>
<name>A0A0B2X228_METAS</name>
<dbReference type="AlphaFoldDB" id="A0A0B2X228"/>
<gene>
    <name evidence="12" type="ORF">MAM_02605</name>
</gene>